<reference evidence="1" key="1">
    <citation type="submission" date="2020-11" db="EMBL/GenBank/DDBJ databases">
        <authorList>
            <person name="Tran Van P."/>
        </authorList>
    </citation>
    <scope>NUCLEOTIDE SEQUENCE</scope>
</reference>
<protein>
    <submittedName>
        <fullName evidence="1">Uncharacterized protein</fullName>
    </submittedName>
</protein>
<dbReference type="AlphaFoldDB" id="A0A7R9DNI8"/>
<proteinExistence type="predicted"/>
<dbReference type="EMBL" id="OC328602">
    <property type="protein sequence ID" value="CAD7416690.1"/>
    <property type="molecule type" value="Genomic_DNA"/>
</dbReference>
<accession>A0A7R9DNI8</accession>
<name>A0A7R9DNI8_TIMCR</name>
<organism evidence="1">
    <name type="scientific">Timema cristinae</name>
    <name type="common">Walking stick</name>
    <dbReference type="NCBI Taxonomy" id="61476"/>
    <lineage>
        <taxon>Eukaryota</taxon>
        <taxon>Metazoa</taxon>
        <taxon>Ecdysozoa</taxon>
        <taxon>Arthropoda</taxon>
        <taxon>Hexapoda</taxon>
        <taxon>Insecta</taxon>
        <taxon>Pterygota</taxon>
        <taxon>Neoptera</taxon>
        <taxon>Polyneoptera</taxon>
        <taxon>Phasmatodea</taxon>
        <taxon>Timematodea</taxon>
        <taxon>Timematoidea</taxon>
        <taxon>Timematidae</taxon>
        <taxon>Timema</taxon>
    </lineage>
</organism>
<gene>
    <name evidence="1" type="ORF">TCEB3V08_LOCUS12770</name>
</gene>
<sequence length="102" mass="11059">MVALFNQLHNTPNTTGPTHPNIKNLSDCSPKTHHQEILTSNIQEKVILLPRGAVRITSRDFCNCSCLNVTAADCCNCSCLNVTAADFCNCSCLNVIAADFCN</sequence>
<evidence type="ECO:0000313" key="1">
    <source>
        <dbReference type="EMBL" id="CAD7416690.1"/>
    </source>
</evidence>